<evidence type="ECO:0000256" key="1">
    <source>
        <dbReference type="SAM" id="MobiDB-lite"/>
    </source>
</evidence>
<feature type="compositionally biased region" description="Pro residues" evidence="1">
    <location>
        <begin position="69"/>
        <end position="80"/>
    </location>
</feature>
<dbReference type="EMBL" id="CP051774">
    <property type="protein sequence ID" value="QJE99010.1"/>
    <property type="molecule type" value="Genomic_DNA"/>
</dbReference>
<keyword evidence="3" id="KW-1185">Reference proteome</keyword>
<dbReference type="KEGG" id="luo:HHL09_25595"/>
<evidence type="ECO:0000313" key="2">
    <source>
        <dbReference type="EMBL" id="QJE99010.1"/>
    </source>
</evidence>
<accession>A0A858RS73</accession>
<proteinExistence type="predicted"/>
<organism evidence="2 3">
    <name type="scientific">Luteolibacter luteus</name>
    <dbReference type="NCBI Taxonomy" id="2728835"/>
    <lineage>
        <taxon>Bacteria</taxon>
        <taxon>Pseudomonadati</taxon>
        <taxon>Verrucomicrobiota</taxon>
        <taxon>Verrucomicrobiia</taxon>
        <taxon>Verrucomicrobiales</taxon>
        <taxon>Verrucomicrobiaceae</taxon>
        <taxon>Luteolibacter</taxon>
    </lineage>
</organism>
<sequence>MTSILPPLPLPFPPSLMQSEESSIPVGNLPVSGGTTPAREQRPFSLPPLGSYAPLPKREAHHPERKPSHPPGAPKPPATPEQPDFTDADLAAAILPLVPAGLSSTGFQDDPAFEAILRATFRRALAEHQSGPFQDPDFAHRMLWRFQALFSSRSYEEVLADKIRRFHVEEVYLLDRDRLSLVSYASTDPVRHAHARKVGSFARQLALRVKDESGVLQIGFELGEGRRTVVRPGHFCYLVAVVRGEINDLVKADLDFALRRIESRYRSPFVQGQPLLKELQPVLEECLLIHSPAAPAGN</sequence>
<gene>
    <name evidence="2" type="ORF">HHL09_25595</name>
</gene>
<feature type="compositionally biased region" description="Pro residues" evidence="1">
    <location>
        <begin position="1"/>
        <end position="14"/>
    </location>
</feature>
<protein>
    <submittedName>
        <fullName evidence="2">Uncharacterized protein</fullName>
    </submittedName>
</protein>
<reference evidence="2 3" key="1">
    <citation type="submission" date="2020-04" db="EMBL/GenBank/DDBJ databases">
        <title>Luteolibacter sp. G-1-1-1 isolated from soil.</title>
        <authorList>
            <person name="Dahal R.H."/>
        </authorList>
    </citation>
    <scope>NUCLEOTIDE SEQUENCE [LARGE SCALE GENOMIC DNA]</scope>
    <source>
        <strain evidence="2 3">G-1-1-1</strain>
    </source>
</reference>
<dbReference type="Proteomes" id="UP000501812">
    <property type="component" value="Chromosome"/>
</dbReference>
<dbReference type="RefSeq" id="WP_169457496.1">
    <property type="nucleotide sequence ID" value="NZ_CP051774.1"/>
</dbReference>
<name>A0A858RS73_9BACT</name>
<feature type="compositionally biased region" description="Basic and acidic residues" evidence="1">
    <location>
        <begin position="56"/>
        <end position="67"/>
    </location>
</feature>
<evidence type="ECO:0000313" key="3">
    <source>
        <dbReference type="Proteomes" id="UP000501812"/>
    </source>
</evidence>
<dbReference type="AlphaFoldDB" id="A0A858RS73"/>
<feature type="region of interest" description="Disordered" evidence="1">
    <location>
        <begin position="1"/>
        <end position="84"/>
    </location>
</feature>